<keyword evidence="3" id="KW-1185">Reference proteome</keyword>
<comment type="caution">
    <text evidence="2">The sequence shown here is derived from an EMBL/GenBank/DDBJ whole genome shotgun (WGS) entry which is preliminary data.</text>
</comment>
<protein>
    <submittedName>
        <fullName evidence="2">DNA-binding MurR/RpiR family transcriptional regulator</fullName>
    </submittedName>
</protein>
<dbReference type="PANTHER" id="PTHR30514">
    <property type="entry name" value="GLUCOKINASE"/>
    <property type="match status" value="1"/>
</dbReference>
<dbReference type="Gene3D" id="3.40.50.10490">
    <property type="entry name" value="Glucose-6-phosphate isomerase like protein, domain 1"/>
    <property type="match status" value="1"/>
</dbReference>
<accession>A0ABR9IKI6</accession>
<dbReference type="InterPro" id="IPR036388">
    <property type="entry name" value="WH-like_DNA-bd_sf"/>
</dbReference>
<dbReference type="EMBL" id="JADBEC010000001">
    <property type="protein sequence ID" value="MBE1503698.1"/>
    <property type="molecule type" value="Genomic_DNA"/>
</dbReference>
<dbReference type="GO" id="GO:0003677">
    <property type="term" value="F:DNA binding"/>
    <property type="evidence" value="ECO:0007669"/>
    <property type="project" value="UniProtKB-KW"/>
</dbReference>
<dbReference type="InterPro" id="IPR047640">
    <property type="entry name" value="RpiR-like"/>
</dbReference>
<gene>
    <name evidence="2" type="ORF">H4W29_000879</name>
</gene>
<evidence type="ECO:0000313" key="3">
    <source>
        <dbReference type="Proteomes" id="UP000620262"/>
    </source>
</evidence>
<keyword evidence="2" id="KW-0238">DNA-binding</keyword>
<dbReference type="SUPFAM" id="SSF46689">
    <property type="entry name" value="Homeodomain-like"/>
    <property type="match status" value="1"/>
</dbReference>
<organism evidence="2 3">
    <name type="scientific">Rhizobium viscosum</name>
    <name type="common">Arthrobacter viscosus</name>
    <dbReference type="NCBI Taxonomy" id="1673"/>
    <lineage>
        <taxon>Bacteria</taxon>
        <taxon>Pseudomonadati</taxon>
        <taxon>Pseudomonadota</taxon>
        <taxon>Alphaproteobacteria</taxon>
        <taxon>Hyphomicrobiales</taxon>
        <taxon>Rhizobiaceae</taxon>
        <taxon>Rhizobium/Agrobacterium group</taxon>
        <taxon>Rhizobium</taxon>
    </lineage>
</organism>
<evidence type="ECO:0000313" key="2">
    <source>
        <dbReference type="EMBL" id="MBE1503698.1"/>
    </source>
</evidence>
<dbReference type="Gene3D" id="1.10.10.10">
    <property type="entry name" value="Winged helix-like DNA-binding domain superfamily/Winged helix DNA-binding domain"/>
    <property type="match status" value="1"/>
</dbReference>
<dbReference type="InterPro" id="IPR000281">
    <property type="entry name" value="HTH_RpiR"/>
</dbReference>
<dbReference type="Pfam" id="PF01418">
    <property type="entry name" value="HTH_6"/>
    <property type="match status" value="1"/>
</dbReference>
<dbReference type="RefSeq" id="WP_192727840.1">
    <property type="nucleotide sequence ID" value="NZ_BAAAVL010000001.1"/>
</dbReference>
<sequence length="292" mass="31702">MNGIDRSSSILREHFEEHRTKLSRSELAVAEHLVKMPIDVLIFRSAEEIAAETGTSDATVIRTAKRLGFSGLPELKRVSGRVMARTISTSERLEQRFRATGDDLEKVATQMFATAREVLTSTEEQMDGAVLASAISIVEEADTVWCIGMGTAEVEARHCAIALSRAGVRTRCSSASGFTLANELIDLRPADVIVMFHAVRETAEFKLIVRQLGDIGCKVILVCGVQLRAKYADKVSAILTCIGSPSKLASWSIGAIVIADLLAYGVAVRNQQQATDAKKRLADLRDQALGND</sequence>
<dbReference type="SUPFAM" id="SSF53697">
    <property type="entry name" value="SIS domain"/>
    <property type="match status" value="1"/>
</dbReference>
<dbReference type="PROSITE" id="PS51071">
    <property type="entry name" value="HTH_RPIR"/>
    <property type="match status" value="1"/>
</dbReference>
<name>A0ABR9IKI6_RHIVS</name>
<dbReference type="InterPro" id="IPR046348">
    <property type="entry name" value="SIS_dom_sf"/>
</dbReference>
<dbReference type="Proteomes" id="UP000620262">
    <property type="component" value="Unassembled WGS sequence"/>
</dbReference>
<proteinExistence type="predicted"/>
<reference evidence="2 3" key="1">
    <citation type="submission" date="2020-10" db="EMBL/GenBank/DDBJ databases">
        <title>Sequencing the genomes of 1000 actinobacteria strains.</title>
        <authorList>
            <person name="Klenk H.-P."/>
        </authorList>
    </citation>
    <scope>NUCLEOTIDE SEQUENCE [LARGE SCALE GENOMIC DNA]</scope>
    <source>
        <strain evidence="2 3">DSM 7307</strain>
    </source>
</reference>
<feature type="domain" description="HTH rpiR-type" evidence="1">
    <location>
        <begin position="9"/>
        <end position="86"/>
    </location>
</feature>
<dbReference type="PANTHER" id="PTHR30514:SF1">
    <property type="entry name" value="HTH-TYPE TRANSCRIPTIONAL REGULATOR HEXR-RELATED"/>
    <property type="match status" value="1"/>
</dbReference>
<dbReference type="InterPro" id="IPR009057">
    <property type="entry name" value="Homeodomain-like_sf"/>
</dbReference>
<evidence type="ECO:0000259" key="1">
    <source>
        <dbReference type="PROSITE" id="PS51071"/>
    </source>
</evidence>